<protein>
    <recommendedName>
        <fullName evidence="2">GAG-pre-integrase domain-containing protein</fullName>
    </recommendedName>
</protein>
<dbReference type="AlphaFoldDB" id="A0AAN8PKX0"/>
<dbReference type="Proteomes" id="UP001372834">
    <property type="component" value="Unassembled WGS sequence"/>
</dbReference>
<dbReference type="InterPro" id="IPR025724">
    <property type="entry name" value="GAG-pre-integrase_dom"/>
</dbReference>
<feature type="region of interest" description="Disordered" evidence="1">
    <location>
        <begin position="85"/>
        <end position="112"/>
    </location>
</feature>
<evidence type="ECO:0000256" key="1">
    <source>
        <dbReference type="SAM" id="MobiDB-lite"/>
    </source>
</evidence>
<name>A0AAN8PKX0_POLSC</name>
<evidence type="ECO:0000313" key="4">
    <source>
        <dbReference type="Proteomes" id="UP001372834"/>
    </source>
</evidence>
<comment type="caution">
    <text evidence="3">The sequence shown here is derived from an EMBL/GenBank/DDBJ whole genome shotgun (WGS) entry which is preliminary data.</text>
</comment>
<dbReference type="Pfam" id="PF14223">
    <property type="entry name" value="Retrotran_gag_2"/>
    <property type="match status" value="1"/>
</dbReference>
<sequence length="285" mass="33067">MLTQGVNDYILNLLMNQQTAYDMWKTLRSLYSPQGVTETLQIMQKVVNLRMNENNSFSKHGAMFETLLQPGQEGPDIRVHQTKTFRGGSKETVPERRSGPLKNKTSTRNEKAHRQKNYLLPLWTAVQTKAKCPRNRNRENDRDQPNSQMWRNKDSRKNKEAFVCNPSLDDTMDTENYVDYGCSDHMVNNLRGLFMVTMQQNKEFDCNLAQNETNDLILLWHTRMGHLGFKNVEIVAKNTRVKGLEKYRNKRQHFKNLTCDTCINRERNARTDTNEGSSRGGSSKA</sequence>
<gene>
    <name evidence="3" type="ORF">RUM43_010490</name>
</gene>
<feature type="compositionally biased region" description="Basic and acidic residues" evidence="1">
    <location>
        <begin position="88"/>
        <end position="98"/>
    </location>
</feature>
<dbReference type="Pfam" id="PF13976">
    <property type="entry name" value="gag_pre-integrs"/>
    <property type="match status" value="1"/>
</dbReference>
<evidence type="ECO:0000259" key="2">
    <source>
        <dbReference type="Pfam" id="PF13976"/>
    </source>
</evidence>
<proteinExistence type="predicted"/>
<dbReference type="EMBL" id="JAWJWE010000004">
    <property type="protein sequence ID" value="KAK6636827.1"/>
    <property type="molecule type" value="Genomic_DNA"/>
</dbReference>
<evidence type="ECO:0000313" key="3">
    <source>
        <dbReference type="EMBL" id="KAK6636827.1"/>
    </source>
</evidence>
<organism evidence="3 4">
    <name type="scientific">Polyplax serrata</name>
    <name type="common">Common mouse louse</name>
    <dbReference type="NCBI Taxonomy" id="468196"/>
    <lineage>
        <taxon>Eukaryota</taxon>
        <taxon>Metazoa</taxon>
        <taxon>Ecdysozoa</taxon>
        <taxon>Arthropoda</taxon>
        <taxon>Hexapoda</taxon>
        <taxon>Insecta</taxon>
        <taxon>Pterygota</taxon>
        <taxon>Neoptera</taxon>
        <taxon>Paraneoptera</taxon>
        <taxon>Psocodea</taxon>
        <taxon>Troctomorpha</taxon>
        <taxon>Phthiraptera</taxon>
        <taxon>Anoplura</taxon>
        <taxon>Polyplacidae</taxon>
        <taxon>Polyplax</taxon>
    </lineage>
</organism>
<reference evidence="3 4" key="1">
    <citation type="submission" date="2023-10" db="EMBL/GenBank/DDBJ databases">
        <title>Genomes of two closely related lineages of the louse Polyplax serrata with different host specificities.</title>
        <authorList>
            <person name="Martinu J."/>
            <person name="Tarabai H."/>
            <person name="Stefka J."/>
            <person name="Hypsa V."/>
        </authorList>
    </citation>
    <scope>NUCLEOTIDE SEQUENCE [LARGE SCALE GENOMIC DNA]</scope>
    <source>
        <strain evidence="3">HR10_N</strain>
    </source>
</reference>
<feature type="domain" description="GAG-pre-integrase" evidence="2">
    <location>
        <begin position="192"/>
        <end position="263"/>
    </location>
</feature>
<feature type="region of interest" description="Disordered" evidence="1">
    <location>
        <begin position="129"/>
        <end position="156"/>
    </location>
</feature>
<accession>A0AAN8PKX0</accession>